<gene>
    <name evidence="4 6" type="primary">nagB</name>
    <name evidence="6" type="ORF">H0266_04750</name>
</gene>
<dbReference type="SUPFAM" id="SSF100950">
    <property type="entry name" value="NagB/RpiA/CoA transferase-like"/>
    <property type="match status" value="1"/>
</dbReference>
<dbReference type="GO" id="GO:0006046">
    <property type="term" value="P:N-acetylglucosamine catabolic process"/>
    <property type="evidence" value="ECO:0007669"/>
    <property type="project" value="UniProtKB-UniRule"/>
</dbReference>
<dbReference type="Pfam" id="PF01182">
    <property type="entry name" value="Glucosamine_iso"/>
    <property type="match status" value="1"/>
</dbReference>
<protein>
    <recommendedName>
        <fullName evidence="4">Glucosamine-6-phosphate deaminase</fullName>
        <ecNumber evidence="4">3.5.99.6</ecNumber>
    </recommendedName>
    <alternativeName>
        <fullName evidence="4">GlcN6P deaminase</fullName>
        <shortName evidence="4">GNPDA</shortName>
    </alternativeName>
    <alternativeName>
        <fullName evidence="4">Glucosamine-6-phosphate isomerase</fullName>
    </alternativeName>
</protein>
<feature type="domain" description="Glucosamine/galactosamine-6-phosphate isomerase" evidence="5">
    <location>
        <begin position="10"/>
        <end position="228"/>
    </location>
</feature>
<dbReference type="InterPro" id="IPR004547">
    <property type="entry name" value="Glucosamine6P_isomerase"/>
</dbReference>
<dbReference type="InterPro" id="IPR006148">
    <property type="entry name" value="Glc/Gal-6P_isomerase"/>
</dbReference>
<keyword evidence="3 4" id="KW-0119">Carbohydrate metabolism</keyword>
<dbReference type="HAMAP" id="MF_01241">
    <property type="entry name" value="GlcN6P_deamin"/>
    <property type="match status" value="1"/>
</dbReference>
<evidence type="ECO:0000259" key="5">
    <source>
        <dbReference type="Pfam" id="PF01182"/>
    </source>
</evidence>
<name>A0A838CQW1_9BACI</name>
<accession>A0A838CQW1</accession>
<dbReference type="GO" id="GO:0004342">
    <property type="term" value="F:glucosamine-6-phosphate deaminase activity"/>
    <property type="evidence" value="ECO:0007669"/>
    <property type="project" value="UniProtKB-UniRule"/>
</dbReference>
<reference evidence="6 7" key="1">
    <citation type="journal article" date="2004" name="Extremophiles">
        <title>Halobacillus locisalis sp. nov., a halophilic bacterium isolated from a marine solar saltern of the Yellow Sea in Korea.</title>
        <authorList>
            <person name="Yoon J.H."/>
            <person name="Kang K.H."/>
            <person name="Oh T.K."/>
            <person name="Park Y.H."/>
        </authorList>
    </citation>
    <scope>NUCLEOTIDE SEQUENCE [LARGE SCALE GENOMIC DNA]</scope>
    <source>
        <strain evidence="6 7">KCTC 3788</strain>
    </source>
</reference>
<dbReference type="FunFam" id="3.40.50.1360:FF:000003">
    <property type="entry name" value="Glucosamine-6-phosphate deaminase"/>
    <property type="match status" value="1"/>
</dbReference>
<keyword evidence="2 4" id="KW-0378">Hydrolase</keyword>
<comment type="pathway">
    <text evidence="4">Amino-sugar metabolism; N-acetylneuraminate degradation; D-fructose 6-phosphate from N-acetylneuraminate: step 5/5.</text>
</comment>
<organism evidence="6 7">
    <name type="scientific">Halobacillus locisalis</name>
    <dbReference type="NCBI Taxonomy" id="220753"/>
    <lineage>
        <taxon>Bacteria</taxon>
        <taxon>Bacillati</taxon>
        <taxon>Bacillota</taxon>
        <taxon>Bacilli</taxon>
        <taxon>Bacillales</taxon>
        <taxon>Bacillaceae</taxon>
        <taxon>Halobacillus</taxon>
    </lineage>
</organism>
<dbReference type="GO" id="GO:0019262">
    <property type="term" value="P:N-acetylneuraminate catabolic process"/>
    <property type="evidence" value="ECO:0007669"/>
    <property type="project" value="UniProtKB-UniRule"/>
</dbReference>
<evidence type="ECO:0000256" key="2">
    <source>
        <dbReference type="ARBA" id="ARBA00022801"/>
    </source>
</evidence>
<feature type="active site" description="Proton acceptor; for enolization step" evidence="4">
    <location>
        <position position="67"/>
    </location>
</feature>
<evidence type="ECO:0000313" key="6">
    <source>
        <dbReference type="EMBL" id="MBA2174209.1"/>
    </source>
</evidence>
<dbReference type="PANTHER" id="PTHR11280:SF5">
    <property type="entry name" value="GLUCOSAMINE-6-PHOSPHATE ISOMERASE"/>
    <property type="match status" value="1"/>
</dbReference>
<dbReference type="RefSeq" id="WP_181471219.1">
    <property type="nucleotide sequence ID" value="NZ_JACEFG010000001.1"/>
</dbReference>
<dbReference type="AlphaFoldDB" id="A0A838CQW1"/>
<comment type="caution">
    <text evidence="4">Lacks conserved residue(s) required for the propagation of feature annotation.</text>
</comment>
<comment type="caution">
    <text evidence="6">The sequence shown here is derived from an EMBL/GenBank/DDBJ whole genome shotgun (WGS) entry which is preliminary data.</text>
</comment>
<dbReference type="GO" id="GO:0005975">
    <property type="term" value="P:carbohydrate metabolic process"/>
    <property type="evidence" value="ECO:0007669"/>
    <property type="project" value="InterPro"/>
</dbReference>
<comment type="catalytic activity">
    <reaction evidence="1 4">
        <text>alpha-D-glucosamine 6-phosphate + H2O = beta-D-fructose 6-phosphate + NH4(+)</text>
        <dbReference type="Rhea" id="RHEA:12172"/>
        <dbReference type="ChEBI" id="CHEBI:15377"/>
        <dbReference type="ChEBI" id="CHEBI:28938"/>
        <dbReference type="ChEBI" id="CHEBI:57634"/>
        <dbReference type="ChEBI" id="CHEBI:75989"/>
        <dbReference type="EC" id="3.5.99.6"/>
    </reaction>
</comment>
<dbReference type="UniPathway" id="UPA00629">
    <property type="reaction ID" value="UER00684"/>
</dbReference>
<evidence type="ECO:0000256" key="4">
    <source>
        <dbReference type="HAMAP-Rule" id="MF_01241"/>
    </source>
</evidence>
<comment type="function">
    <text evidence="4">Catalyzes the reversible isomerization-deamination of glucosamine 6-phosphate (GlcN6P) to form fructose 6-phosphate (Fru6P) and ammonium ion.</text>
</comment>
<dbReference type="Gene3D" id="3.40.50.1360">
    <property type="match status" value="1"/>
</dbReference>
<keyword evidence="7" id="KW-1185">Reference proteome</keyword>
<dbReference type="EC" id="3.5.99.6" evidence="4"/>
<feature type="active site" description="Proton acceptor; for ring-opening step" evidence="4">
    <location>
        <position position="138"/>
    </location>
</feature>
<dbReference type="GO" id="GO:0042802">
    <property type="term" value="F:identical protein binding"/>
    <property type="evidence" value="ECO:0007669"/>
    <property type="project" value="TreeGrafter"/>
</dbReference>
<sequence>MNVLVVDNYEQLSERACSIISRHIQSNPTSVLGLATGSTPLGTYKELINEYEQGRVDFQKVRTLNLDEYAGLGPDHPQSYRVFMQDHLFKYVNIDQANTYIPDGKANHLENECVRYEQIIENMGPPDLQLLGIGENGHIGFNEPGSSFSSETHIVELASSTREANARFFSSIEKVPNYAITMGIRSILKSKKIVLLASGERKAAAIERLLSGDVNEEFPASALNHHDDVTLIVDREAYKQIETKG</sequence>
<evidence type="ECO:0000256" key="1">
    <source>
        <dbReference type="ARBA" id="ARBA00000644"/>
    </source>
</evidence>
<evidence type="ECO:0000313" key="7">
    <source>
        <dbReference type="Proteomes" id="UP000571017"/>
    </source>
</evidence>
<proteinExistence type="inferred from homology"/>
<comment type="similarity">
    <text evidence="4">Belongs to the glucosamine/galactosamine-6-phosphate isomerase family. NagB subfamily.</text>
</comment>
<dbReference type="PANTHER" id="PTHR11280">
    <property type="entry name" value="GLUCOSAMINE-6-PHOSPHATE ISOMERASE"/>
    <property type="match status" value="1"/>
</dbReference>
<dbReference type="Proteomes" id="UP000571017">
    <property type="component" value="Unassembled WGS sequence"/>
</dbReference>
<feature type="active site" description="For ring-opening step" evidence="4">
    <location>
        <position position="143"/>
    </location>
</feature>
<dbReference type="InterPro" id="IPR037171">
    <property type="entry name" value="NagB/RpiA_transferase-like"/>
</dbReference>
<evidence type="ECO:0000256" key="3">
    <source>
        <dbReference type="ARBA" id="ARBA00023277"/>
    </source>
</evidence>
<dbReference type="EMBL" id="JACEFG010000001">
    <property type="protein sequence ID" value="MBA2174209.1"/>
    <property type="molecule type" value="Genomic_DNA"/>
</dbReference>
<dbReference type="CDD" id="cd01399">
    <property type="entry name" value="GlcN6P_deaminase"/>
    <property type="match status" value="1"/>
</dbReference>
<dbReference type="NCBIfam" id="TIGR00502">
    <property type="entry name" value="nagB"/>
    <property type="match status" value="1"/>
</dbReference>
<dbReference type="GO" id="GO:0005737">
    <property type="term" value="C:cytoplasm"/>
    <property type="evidence" value="ECO:0007669"/>
    <property type="project" value="TreeGrafter"/>
</dbReference>
<feature type="active site" description="For ring-opening step" evidence="4">
    <location>
        <position position="136"/>
    </location>
</feature>
<dbReference type="GO" id="GO:0006043">
    <property type="term" value="P:glucosamine catabolic process"/>
    <property type="evidence" value="ECO:0007669"/>
    <property type="project" value="TreeGrafter"/>
</dbReference>